<reference evidence="2" key="1">
    <citation type="submission" date="2022-11" db="UniProtKB">
        <authorList>
            <consortium name="WormBaseParasite"/>
        </authorList>
    </citation>
    <scope>IDENTIFICATION</scope>
</reference>
<accession>A0A914REQ5</accession>
<proteinExistence type="predicted"/>
<dbReference type="WBParaSite" id="PEQ_0000016801-mRNA-1">
    <property type="protein sequence ID" value="PEQ_0000016801-mRNA-1"/>
    <property type="gene ID" value="PEQ_0000016801"/>
</dbReference>
<sequence>MRFYFASRIFLFIDTLSNHLSVSHVKGSHASYNVTILQRDAPTFKARVGCNQCEDCRMPDCQICLRNKYVQNTIQCLEFLY</sequence>
<organism evidence="1 2">
    <name type="scientific">Parascaris equorum</name>
    <name type="common">Equine roundworm</name>
    <dbReference type="NCBI Taxonomy" id="6256"/>
    <lineage>
        <taxon>Eukaryota</taxon>
        <taxon>Metazoa</taxon>
        <taxon>Ecdysozoa</taxon>
        <taxon>Nematoda</taxon>
        <taxon>Chromadorea</taxon>
        <taxon>Rhabditida</taxon>
        <taxon>Spirurina</taxon>
        <taxon>Ascaridomorpha</taxon>
        <taxon>Ascaridoidea</taxon>
        <taxon>Ascarididae</taxon>
        <taxon>Parascaris</taxon>
    </lineage>
</organism>
<dbReference type="Proteomes" id="UP000887564">
    <property type="component" value="Unplaced"/>
</dbReference>
<evidence type="ECO:0000313" key="1">
    <source>
        <dbReference type="Proteomes" id="UP000887564"/>
    </source>
</evidence>
<name>A0A914REQ5_PAREQ</name>
<protein>
    <submittedName>
        <fullName evidence="2">Uncharacterized protein</fullName>
    </submittedName>
</protein>
<dbReference type="AlphaFoldDB" id="A0A914REQ5"/>
<keyword evidence="1" id="KW-1185">Reference proteome</keyword>
<evidence type="ECO:0000313" key="2">
    <source>
        <dbReference type="WBParaSite" id="PEQ_0000016801-mRNA-1"/>
    </source>
</evidence>